<dbReference type="Proteomes" id="UP001224682">
    <property type="component" value="Unassembled WGS sequence"/>
</dbReference>
<dbReference type="RefSeq" id="WP_307018965.1">
    <property type="nucleotide sequence ID" value="NZ_JAUSUI010000002.1"/>
</dbReference>
<dbReference type="EMBL" id="JAUSUI010000002">
    <property type="protein sequence ID" value="MDQ0302248.1"/>
    <property type="molecule type" value="Genomic_DNA"/>
</dbReference>
<protein>
    <recommendedName>
        <fullName evidence="3">SapC family protein</fullName>
    </recommendedName>
</protein>
<evidence type="ECO:0000313" key="1">
    <source>
        <dbReference type="EMBL" id="MDQ0302248.1"/>
    </source>
</evidence>
<proteinExistence type="predicted"/>
<accession>A0ABU0B8W6</accession>
<gene>
    <name evidence="1" type="ORF">J2S75_001271</name>
</gene>
<organism evidence="1 2">
    <name type="scientific">Ancylobacter polymorphus</name>
    <dbReference type="NCBI Taxonomy" id="223390"/>
    <lineage>
        <taxon>Bacteria</taxon>
        <taxon>Pseudomonadati</taxon>
        <taxon>Pseudomonadota</taxon>
        <taxon>Alphaproteobacteria</taxon>
        <taxon>Hyphomicrobiales</taxon>
        <taxon>Xanthobacteraceae</taxon>
        <taxon>Ancylobacter</taxon>
    </lineage>
</organism>
<dbReference type="InterPro" id="IPR010836">
    <property type="entry name" value="SapC"/>
</dbReference>
<keyword evidence="2" id="KW-1185">Reference proteome</keyword>
<evidence type="ECO:0000313" key="2">
    <source>
        <dbReference type="Proteomes" id="UP001224682"/>
    </source>
</evidence>
<dbReference type="Pfam" id="PF07277">
    <property type="entry name" value="SapC"/>
    <property type="match status" value="1"/>
</dbReference>
<evidence type="ECO:0008006" key="3">
    <source>
        <dbReference type="Google" id="ProtNLM"/>
    </source>
</evidence>
<reference evidence="1 2" key="1">
    <citation type="submission" date="2023-07" db="EMBL/GenBank/DDBJ databases">
        <title>Genomic Encyclopedia of Type Strains, Phase IV (KMG-IV): sequencing the most valuable type-strain genomes for metagenomic binning, comparative biology and taxonomic classification.</title>
        <authorList>
            <person name="Goeker M."/>
        </authorList>
    </citation>
    <scope>NUCLEOTIDE SEQUENCE [LARGE SCALE GENOMIC DNA]</scope>
    <source>
        <strain evidence="1 2">DSM 2457</strain>
    </source>
</reference>
<name>A0ABU0B8W6_9HYPH</name>
<sequence>MTKPPAKAPKARKPKGAAAAPLPLFYRKPTLLRFESHGRLSLRRAADFRFAARATSLPLVAAEFAAAGRDYPLVFASDEGAMPLAVTGITAEQNLFVEADGRWRAGSYIPGYVRRYPFIGITAEDSGSTMLGVDLASDRLADEGEKEADMLFDLRGAATRTSQSAMALCEAYATEHTRTRAFVQALKDKNLLVPRSAQVSFADAGRAVVQGFQLVDEAAFRALPAAAVVEFHAKGWLDLIVLHLASQQRWRELVDMSARVRAEAAH</sequence>
<comment type="caution">
    <text evidence="1">The sequence shown here is derived from an EMBL/GenBank/DDBJ whole genome shotgun (WGS) entry which is preliminary data.</text>
</comment>